<dbReference type="PROSITE" id="PS51186">
    <property type="entry name" value="GNAT"/>
    <property type="match status" value="1"/>
</dbReference>
<evidence type="ECO:0000259" key="1">
    <source>
        <dbReference type="PROSITE" id="PS51186"/>
    </source>
</evidence>
<keyword evidence="3" id="KW-1185">Reference proteome</keyword>
<dbReference type="Pfam" id="PF00583">
    <property type="entry name" value="Acetyltransf_1"/>
    <property type="match status" value="1"/>
</dbReference>
<accession>A0A919J865</accession>
<dbReference type="CDD" id="cd04301">
    <property type="entry name" value="NAT_SF"/>
    <property type="match status" value="1"/>
</dbReference>
<evidence type="ECO:0000313" key="2">
    <source>
        <dbReference type="EMBL" id="GIE15082.1"/>
    </source>
</evidence>
<gene>
    <name evidence="2" type="ORF">Afe05nite_69220</name>
</gene>
<dbReference type="Proteomes" id="UP000598174">
    <property type="component" value="Unassembled WGS sequence"/>
</dbReference>
<dbReference type="SUPFAM" id="SSF55729">
    <property type="entry name" value="Acyl-CoA N-acyltransferases (Nat)"/>
    <property type="match status" value="1"/>
</dbReference>
<dbReference type="GO" id="GO:0016747">
    <property type="term" value="F:acyltransferase activity, transferring groups other than amino-acyl groups"/>
    <property type="evidence" value="ECO:0007669"/>
    <property type="project" value="InterPro"/>
</dbReference>
<comment type="caution">
    <text evidence="2">The sequence shown here is derived from an EMBL/GenBank/DDBJ whole genome shotgun (WGS) entry which is preliminary data.</text>
</comment>
<dbReference type="Gene3D" id="3.40.630.30">
    <property type="match status" value="1"/>
</dbReference>
<dbReference type="InterPro" id="IPR016181">
    <property type="entry name" value="Acyl_CoA_acyltransferase"/>
</dbReference>
<sequence length="247" mass="26612">MAGPVGLAGPAGPPWPADLSLHSPAELIGEVLTWFDEVTGGGRSVTVMDTDKAAIDALRAAGYRPTDGPFFRHCLRELDDSLPRPTLPDGYRLRPVQPGELAARAAAHRAAWRPKRLGEMQVPPVDLGDGESGMTTSRYADLIGHWPYRSDLDLVVEAPDGTLVASALGWLDEDNRSALLEPVGVDPRHSRRGLGVAVSLACLHAMRHAGATQSVVCPRGDDAYPVPRRLYHAVGFRDAGRTVTHRR</sequence>
<dbReference type="EMBL" id="BOMM01000062">
    <property type="protein sequence ID" value="GIE15082.1"/>
    <property type="molecule type" value="Genomic_DNA"/>
</dbReference>
<organism evidence="2 3">
    <name type="scientific">Paractinoplanes ferrugineus</name>
    <dbReference type="NCBI Taxonomy" id="113564"/>
    <lineage>
        <taxon>Bacteria</taxon>
        <taxon>Bacillati</taxon>
        <taxon>Actinomycetota</taxon>
        <taxon>Actinomycetes</taxon>
        <taxon>Micromonosporales</taxon>
        <taxon>Micromonosporaceae</taxon>
        <taxon>Paractinoplanes</taxon>
    </lineage>
</organism>
<dbReference type="AlphaFoldDB" id="A0A919J865"/>
<name>A0A919J865_9ACTN</name>
<protein>
    <recommendedName>
        <fullName evidence="1">N-acetyltransferase domain-containing protein</fullName>
    </recommendedName>
</protein>
<proteinExistence type="predicted"/>
<evidence type="ECO:0000313" key="3">
    <source>
        <dbReference type="Proteomes" id="UP000598174"/>
    </source>
</evidence>
<reference evidence="2" key="1">
    <citation type="submission" date="2021-01" db="EMBL/GenBank/DDBJ databases">
        <title>Whole genome shotgun sequence of Actinoplanes ferrugineus NBRC 15555.</title>
        <authorList>
            <person name="Komaki H."/>
            <person name="Tamura T."/>
        </authorList>
    </citation>
    <scope>NUCLEOTIDE SEQUENCE</scope>
    <source>
        <strain evidence="2">NBRC 15555</strain>
    </source>
</reference>
<dbReference type="InterPro" id="IPR000182">
    <property type="entry name" value="GNAT_dom"/>
</dbReference>
<feature type="domain" description="N-acetyltransferase" evidence="1">
    <location>
        <begin position="91"/>
        <end position="247"/>
    </location>
</feature>